<dbReference type="SUPFAM" id="SSF82171">
    <property type="entry name" value="DPP6 N-terminal domain-like"/>
    <property type="match status" value="1"/>
</dbReference>
<reference evidence="2" key="1">
    <citation type="submission" date="2016-11" db="EMBL/GenBank/DDBJ databases">
        <authorList>
            <person name="Varghese N."/>
            <person name="Submissions S."/>
        </authorList>
    </citation>
    <scope>NUCLEOTIDE SEQUENCE [LARGE SCALE GENOMIC DNA]</scope>
    <source>
        <strain evidence="2">DSM 24786</strain>
    </source>
</reference>
<dbReference type="AlphaFoldDB" id="A0A1K1R0T9"/>
<dbReference type="OrthoDB" id="9809364at2"/>
<proteinExistence type="predicted"/>
<organism evidence="1 2">
    <name type="scientific">Cellulophaga fucicola</name>
    <dbReference type="NCBI Taxonomy" id="76595"/>
    <lineage>
        <taxon>Bacteria</taxon>
        <taxon>Pseudomonadati</taxon>
        <taxon>Bacteroidota</taxon>
        <taxon>Flavobacteriia</taxon>
        <taxon>Flavobacteriales</taxon>
        <taxon>Flavobacteriaceae</taxon>
        <taxon>Cellulophaga</taxon>
    </lineage>
</organism>
<dbReference type="RefSeq" id="WP_072304790.1">
    <property type="nucleotide sequence ID" value="NZ_FPIY01000006.1"/>
</dbReference>
<evidence type="ECO:0000313" key="2">
    <source>
        <dbReference type="Proteomes" id="UP000183257"/>
    </source>
</evidence>
<protein>
    <submittedName>
        <fullName evidence="1">WD40-like Beta Propeller Repeat</fullName>
    </submittedName>
</protein>
<sequence length="318" mass="37052">MKKRLKRTITLKSKLIIFLVLISNSIIAQIESEITQFDDVLNDYINVRDFCISKDGNDAYFTLQSPDQSISQIAHIKKENNKWTEPKLLPFCDSFMYLEPFLSFKEDRLFFVSNRPLNDTTRVKKDFDIWYVEKDIKKGKWSKPKNLGAPVNSNLDEFYPSVSKNNNLYFTMVSPAGYGKDDIYVSTWDGNKYEKPIILNKNINSDGYEFNAFISLDEDFLLFSKYNEDDGQGSGDLYISKKNAPGEWQKATNIGTPINTKYMEYCPFYDQKNEILYFTSKRLHIKSRKFTSVIDFKNYVKGSKNGLSKIYKTVLKIE</sequence>
<gene>
    <name evidence="1" type="ORF">SAMN05660313_03172</name>
</gene>
<keyword evidence="2" id="KW-1185">Reference proteome</keyword>
<dbReference type="Pfam" id="PF07676">
    <property type="entry name" value="PD40"/>
    <property type="match status" value="1"/>
</dbReference>
<accession>A0A1K1R0T9</accession>
<name>A0A1K1R0T9_9FLAO</name>
<evidence type="ECO:0000313" key="1">
    <source>
        <dbReference type="EMBL" id="SFW65744.1"/>
    </source>
</evidence>
<dbReference type="STRING" id="76595.SAMN05660313_03172"/>
<dbReference type="EMBL" id="FPIY01000006">
    <property type="protein sequence ID" value="SFW65744.1"/>
    <property type="molecule type" value="Genomic_DNA"/>
</dbReference>
<dbReference type="InterPro" id="IPR011659">
    <property type="entry name" value="WD40"/>
</dbReference>
<dbReference type="Proteomes" id="UP000183257">
    <property type="component" value="Unassembled WGS sequence"/>
</dbReference>